<dbReference type="InterPro" id="IPR001633">
    <property type="entry name" value="EAL_dom"/>
</dbReference>
<dbReference type="Gene3D" id="3.20.20.450">
    <property type="entry name" value="EAL domain"/>
    <property type="match status" value="1"/>
</dbReference>
<accession>A0ABS3AXT4</accession>
<dbReference type="InterPro" id="IPR035919">
    <property type="entry name" value="EAL_sf"/>
</dbReference>
<dbReference type="CDD" id="cd01948">
    <property type="entry name" value="EAL"/>
    <property type="match status" value="1"/>
</dbReference>
<feature type="region of interest" description="Disordered" evidence="1">
    <location>
        <begin position="1"/>
        <end position="24"/>
    </location>
</feature>
<dbReference type="EMBL" id="JAFIWB010000001">
    <property type="protein sequence ID" value="MBN6100863.1"/>
    <property type="molecule type" value="Genomic_DNA"/>
</dbReference>
<dbReference type="PANTHER" id="PTHR33121">
    <property type="entry name" value="CYCLIC DI-GMP PHOSPHODIESTERASE PDEF"/>
    <property type="match status" value="1"/>
</dbReference>
<proteinExistence type="predicted"/>
<evidence type="ECO:0000256" key="1">
    <source>
        <dbReference type="SAM" id="MobiDB-lite"/>
    </source>
</evidence>
<organism evidence="3 4">
    <name type="scientific">Xanthomonas bonasiae</name>
    <dbReference type="NCBI Taxonomy" id="2810351"/>
    <lineage>
        <taxon>Bacteria</taxon>
        <taxon>Pseudomonadati</taxon>
        <taxon>Pseudomonadota</taxon>
        <taxon>Gammaproteobacteria</taxon>
        <taxon>Lysobacterales</taxon>
        <taxon>Lysobacteraceae</taxon>
        <taxon>Xanthomonas</taxon>
    </lineage>
</organism>
<dbReference type="SUPFAM" id="SSF141868">
    <property type="entry name" value="EAL domain-like"/>
    <property type="match status" value="1"/>
</dbReference>
<dbReference type="InterPro" id="IPR029016">
    <property type="entry name" value="GAF-like_dom_sf"/>
</dbReference>
<evidence type="ECO:0000313" key="3">
    <source>
        <dbReference type="EMBL" id="MBN6100863.1"/>
    </source>
</evidence>
<dbReference type="Proteomes" id="UP000695802">
    <property type="component" value="Unassembled WGS sequence"/>
</dbReference>
<keyword evidence="4" id="KW-1185">Reference proteome</keyword>
<dbReference type="InterPro" id="IPR050706">
    <property type="entry name" value="Cyclic-di-GMP_PDE-like"/>
</dbReference>
<evidence type="ECO:0000259" key="2">
    <source>
        <dbReference type="PROSITE" id="PS50883"/>
    </source>
</evidence>
<reference evidence="3 4" key="1">
    <citation type="submission" date="2021-02" db="EMBL/GenBank/DDBJ databases">
        <title>Taxonomically Unique Crown Gall-Associated Xanthomonas Stains Have Deficiency in Virulence Repertories.</title>
        <authorList>
            <person name="Mafakheri H."/>
            <person name="Taghavi S.M."/>
            <person name="Dimkic I."/>
            <person name="Nemanja K."/>
            <person name="Osdaghi E."/>
        </authorList>
    </citation>
    <scope>NUCLEOTIDE SEQUENCE [LARGE SCALE GENOMIC DNA]</scope>
    <source>
        <strain evidence="3 4">FX4</strain>
    </source>
</reference>
<dbReference type="PROSITE" id="PS50883">
    <property type="entry name" value="EAL"/>
    <property type="match status" value="1"/>
</dbReference>
<comment type="caution">
    <text evidence="3">The sequence shown here is derived from an EMBL/GenBank/DDBJ whole genome shotgun (WGS) entry which is preliminary data.</text>
</comment>
<name>A0ABS3AXT4_9XANT</name>
<sequence>MTREPDISDWVQRPADTAAERGPVASAMSEDALLLSRIILAQGEIAAAGSDPLQVVDVVTRRAQELTRSTGAVVEMCDGNDMLYWSASGIAERHLGLRLPSDGSLSGLCMRSGQVLQCDDSEEDPRVNLVACRKVGLRSMLVVPLRYGDRGIGVLKVMSPYRCSYTPQDVRTLEMLATLVGATLALAMDRAALQTDIARRQNAEKHAFREKAAIATRIREVVANERLQIVTQPVLALSTQRIVGVEALSRFPSNPGLAPLRWFDDASRVGLALELELAAARKALQLLPQLPAPLYLAINVSAQTLLHPQLEALLHGHDLSRVVLEITEQLQAPDYPRLSEHIGALQRQGLRIALDDAGTGFASLRHLLHLSPDIIKLDLTLTRGIDAEPRRQRLALAILSFAAETDASVIVEGIETESELATLQALGARYGQGYQLAHPGPLSAHLARYPVIGDEADSAPG</sequence>
<evidence type="ECO:0000313" key="4">
    <source>
        <dbReference type="Proteomes" id="UP000695802"/>
    </source>
</evidence>
<feature type="domain" description="EAL" evidence="2">
    <location>
        <begin position="211"/>
        <end position="453"/>
    </location>
</feature>
<dbReference type="SUPFAM" id="SSF55781">
    <property type="entry name" value="GAF domain-like"/>
    <property type="match status" value="1"/>
</dbReference>
<dbReference type="InterPro" id="IPR003018">
    <property type="entry name" value="GAF"/>
</dbReference>
<dbReference type="Pfam" id="PF13185">
    <property type="entry name" value="GAF_2"/>
    <property type="match status" value="1"/>
</dbReference>
<protein>
    <submittedName>
        <fullName evidence="3">EAL domain-containing protein</fullName>
    </submittedName>
</protein>
<dbReference type="RefSeq" id="WP_179563861.1">
    <property type="nucleotide sequence ID" value="NZ_JAFIWB010000001.1"/>
</dbReference>
<dbReference type="PANTHER" id="PTHR33121:SF70">
    <property type="entry name" value="SIGNALING PROTEIN YKOW"/>
    <property type="match status" value="1"/>
</dbReference>
<dbReference type="Gene3D" id="3.30.450.40">
    <property type="match status" value="1"/>
</dbReference>
<dbReference type="SMART" id="SM00052">
    <property type="entry name" value="EAL"/>
    <property type="match status" value="1"/>
</dbReference>
<dbReference type="SMART" id="SM00065">
    <property type="entry name" value="GAF"/>
    <property type="match status" value="1"/>
</dbReference>
<dbReference type="Pfam" id="PF00563">
    <property type="entry name" value="EAL"/>
    <property type="match status" value="1"/>
</dbReference>
<gene>
    <name evidence="3" type="ORF">JR064_01630</name>
</gene>